<evidence type="ECO:0000259" key="4">
    <source>
        <dbReference type="Pfam" id="PF00685"/>
    </source>
</evidence>
<dbReference type="GO" id="GO:0051923">
    <property type="term" value="P:sulfation"/>
    <property type="evidence" value="ECO:0000318"/>
    <property type="project" value="GO_Central"/>
</dbReference>
<dbReference type="OMA" id="YCLFCRG"/>
<dbReference type="EMBL" id="KK198760">
    <property type="protein sequence ID" value="KCW59959.1"/>
    <property type="molecule type" value="Genomic_DNA"/>
</dbReference>
<keyword evidence="2 3" id="KW-0808">Transferase</keyword>
<dbReference type="Gramene" id="KCW59959">
    <property type="protein sequence ID" value="KCW59959"/>
    <property type="gene ID" value="EUGRSUZ_H02684"/>
</dbReference>
<protein>
    <recommendedName>
        <fullName evidence="3">Sulfotransferase</fullName>
        <ecNumber evidence="3">2.8.2.-</ecNumber>
    </recommendedName>
</protein>
<organism evidence="5">
    <name type="scientific">Eucalyptus grandis</name>
    <name type="common">Flooded gum</name>
    <dbReference type="NCBI Taxonomy" id="71139"/>
    <lineage>
        <taxon>Eukaryota</taxon>
        <taxon>Viridiplantae</taxon>
        <taxon>Streptophyta</taxon>
        <taxon>Embryophyta</taxon>
        <taxon>Tracheophyta</taxon>
        <taxon>Spermatophyta</taxon>
        <taxon>Magnoliopsida</taxon>
        <taxon>eudicotyledons</taxon>
        <taxon>Gunneridae</taxon>
        <taxon>Pentapetalae</taxon>
        <taxon>rosids</taxon>
        <taxon>malvids</taxon>
        <taxon>Myrtales</taxon>
        <taxon>Myrtaceae</taxon>
        <taxon>Myrtoideae</taxon>
        <taxon>Eucalypteae</taxon>
        <taxon>Eucalyptus</taxon>
    </lineage>
</organism>
<reference evidence="5" key="1">
    <citation type="submission" date="2013-07" db="EMBL/GenBank/DDBJ databases">
        <title>The genome of Eucalyptus grandis.</title>
        <authorList>
            <person name="Schmutz J."/>
            <person name="Hayes R."/>
            <person name="Myburg A."/>
            <person name="Tuskan G."/>
            <person name="Grattapaglia D."/>
            <person name="Rokhsar D.S."/>
        </authorList>
    </citation>
    <scope>NUCLEOTIDE SEQUENCE</scope>
    <source>
        <tissue evidence="5">Leaf extractions</tissue>
    </source>
</reference>
<dbReference type="Pfam" id="PF00685">
    <property type="entry name" value="Sulfotransfer_1"/>
    <property type="match status" value="1"/>
</dbReference>
<dbReference type="GO" id="GO:0005737">
    <property type="term" value="C:cytoplasm"/>
    <property type="evidence" value="ECO:0000318"/>
    <property type="project" value="GO_Central"/>
</dbReference>
<feature type="domain" description="Sulfotransferase" evidence="4">
    <location>
        <begin position="3"/>
        <end position="151"/>
    </location>
</feature>
<dbReference type="Gene3D" id="3.40.50.300">
    <property type="entry name" value="P-loop containing nucleotide triphosphate hydrolases"/>
    <property type="match status" value="1"/>
</dbReference>
<evidence type="ECO:0000256" key="1">
    <source>
        <dbReference type="ARBA" id="ARBA00005771"/>
    </source>
</evidence>
<evidence type="ECO:0000256" key="3">
    <source>
        <dbReference type="RuleBase" id="RU361155"/>
    </source>
</evidence>
<dbReference type="InterPro" id="IPR000863">
    <property type="entry name" value="Sulfotransferase_dom"/>
</dbReference>
<proteinExistence type="inferred from homology"/>
<name>A0A059B1U2_EUCGR</name>
<dbReference type="SUPFAM" id="SSF52540">
    <property type="entry name" value="P-loop containing nucleoside triphosphate hydrolases"/>
    <property type="match status" value="1"/>
</dbReference>
<dbReference type="AlphaFoldDB" id="A0A059B1U2"/>
<dbReference type="PANTHER" id="PTHR11783">
    <property type="entry name" value="SULFOTRANSFERASE SULT"/>
    <property type="match status" value="1"/>
</dbReference>
<dbReference type="EC" id="2.8.2.-" evidence="3"/>
<dbReference type="InterPro" id="IPR027417">
    <property type="entry name" value="P-loop_NTPase"/>
</dbReference>
<dbReference type="GO" id="GO:0008146">
    <property type="term" value="F:sulfotransferase activity"/>
    <property type="evidence" value="ECO:0000318"/>
    <property type="project" value="GO_Central"/>
</dbReference>
<sequence>MDLKTGTCKLVYPCRNPKDNFVSLWHFVNKMKPEEKGQTTLPHCLDNFCRGLSPCGPFWEHVLGYHKASSETPEEVLFPKYEDMKEDPCAHLRRLAGFLDALEVDESGKLASGEENKAFFRRGEVGDWANYLSSEMVDRTDRVVEEKLCGSGLRL</sequence>
<gene>
    <name evidence="5" type="ORF">EUGRSUZ_H02684</name>
</gene>
<comment type="similarity">
    <text evidence="1 3">Belongs to the sulfotransferase 1 family.</text>
</comment>
<accession>A0A059B1U2</accession>
<evidence type="ECO:0000256" key="2">
    <source>
        <dbReference type="ARBA" id="ARBA00022679"/>
    </source>
</evidence>
<evidence type="ECO:0000313" key="5">
    <source>
        <dbReference type="EMBL" id="KCW59959.1"/>
    </source>
</evidence>
<dbReference type="InParanoid" id="A0A059B1U2"/>